<name>A0A7T1AKW8_ATRLM</name>
<evidence type="ECO:0000313" key="6">
    <source>
        <dbReference type="EMBL" id="QPM67805.1"/>
    </source>
</evidence>
<evidence type="ECO:0000256" key="3">
    <source>
        <dbReference type="RuleBase" id="RU003719"/>
    </source>
</evidence>
<accession>A0A7T1AKW8</accession>
<dbReference type="KEGG" id="alam:RT761_01017"/>
<evidence type="ECO:0000259" key="4">
    <source>
        <dbReference type="Pfam" id="PF00389"/>
    </source>
</evidence>
<dbReference type="Gene3D" id="3.40.50.720">
    <property type="entry name" value="NAD(P)-binding Rossmann-like Domain"/>
    <property type="match status" value="2"/>
</dbReference>
<protein>
    <submittedName>
        <fullName evidence="6">2-hydroxyacid dehydrogenase</fullName>
        <ecNumber evidence="6">1.1.1.-</ecNumber>
    </submittedName>
</protein>
<dbReference type="InterPro" id="IPR006140">
    <property type="entry name" value="D-isomer_DH_NAD-bd"/>
</dbReference>
<dbReference type="PANTHER" id="PTHR10996:SF283">
    <property type="entry name" value="GLYOXYLATE_HYDROXYPYRUVATE REDUCTASE B"/>
    <property type="match status" value="1"/>
</dbReference>
<dbReference type="GO" id="GO:0016618">
    <property type="term" value="F:hydroxypyruvate reductase [NAD(P)H] activity"/>
    <property type="evidence" value="ECO:0007669"/>
    <property type="project" value="TreeGrafter"/>
</dbReference>
<dbReference type="EMBL" id="CP065383">
    <property type="protein sequence ID" value="QPM67805.1"/>
    <property type="molecule type" value="Genomic_DNA"/>
</dbReference>
<keyword evidence="7" id="KW-1185">Reference proteome</keyword>
<feature type="domain" description="D-isomer specific 2-hydroxyacid dehydrogenase NAD-binding" evidence="5">
    <location>
        <begin position="112"/>
        <end position="289"/>
    </location>
</feature>
<dbReference type="FunFam" id="3.40.50.720:FF:000462">
    <property type="entry name" value="Glyoxylate reductase (NADP+)"/>
    <property type="match status" value="1"/>
</dbReference>
<dbReference type="CDD" id="cd05301">
    <property type="entry name" value="GDH"/>
    <property type="match status" value="1"/>
</dbReference>
<dbReference type="Proteomes" id="UP000594463">
    <property type="component" value="Chromosome"/>
</dbReference>
<dbReference type="InterPro" id="IPR006139">
    <property type="entry name" value="D-isomer_2_OHA_DH_cat_dom"/>
</dbReference>
<dbReference type="GO" id="GO:0005829">
    <property type="term" value="C:cytosol"/>
    <property type="evidence" value="ECO:0007669"/>
    <property type="project" value="TreeGrafter"/>
</dbReference>
<evidence type="ECO:0000259" key="5">
    <source>
        <dbReference type="Pfam" id="PF02826"/>
    </source>
</evidence>
<feature type="domain" description="D-isomer specific 2-hydroxyacid dehydrogenase catalytic" evidence="4">
    <location>
        <begin position="6"/>
        <end position="321"/>
    </location>
</feature>
<dbReference type="Pfam" id="PF00389">
    <property type="entry name" value="2-Hacid_dh"/>
    <property type="match status" value="1"/>
</dbReference>
<keyword evidence="2 3" id="KW-0560">Oxidoreductase</keyword>
<comment type="similarity">
    <text evidence="1 3">Belongs to the D-isomer specific 2-hydroxyacid dehydrogenase family.</text>
</comment>
<dbReference type="GO" id="GO:0051287">
    <property type="term" value="F:NAD binding"/>
    <property type="evidence" value="ECO:0007669"/>
    <property type="project" value="InterPro"/>
</dbReference>
<dbReference type="InterPro" id="IPR029753">
    <property type="entry name" value="D-isomer_DH_CS"/>
</dbReference>
<dbReference type="AlphaFoldDB" id="A0A7T1AKW8"/>
<evidence type="ECO:0000256" key="1">
    <source>
        <dbReference type="ARBA" id="ARBA00005854"/>
    </source>
</evidence>
<reference evidence="6 7" key="1">
    <citation type="journal article" date="2021" name="Nat. Commun.">
        <title>Isolation of a member of the candidate phylum Atribacteria reveals a unique cell membrane structure.</title>
        <authorList>
            <person name="Taiki K."/>
            <person name="Nobu M.K."/>
            <person name="Kusada H."/>
            <person name="Meng X.-Y."/>
            <person name="Hosoki N."/>
            <person name="Uematsu K."/>
            <person name="Yoshioka H."/>
            <person name="Kamagata Y."/>
            <person name="Tamaki H."/>
        </authorList>
    </citation>
    <scope>NUCLEOTIDE SEQUENCE [LARGE SCALE GENOMIC DNA]</scope>
    <source>
        <strain evidence="6 7">RT761</strain>
    </source>
</reference>
<evidence type="ECO:0000313" key="7">
    <source>
        <dbReference type="Proteomes" id="UP000594463"/>
    </source>
</evidence>
<dbReference type="InterPro" id="IPR036291">
    <property type="entry name" value="NAD(P)-bd_dom_sf"/>
</dbReference>
<dbReference type="GO" id="GO:0030267">
    <property type="term" value="F:glyoxylate reductase (NADPH) activity"/>
    <property type="evidence" value="ECO:0007669"/>
    <property type="project" value="TreeGrafter"/>
</dbReference>
<dbReference type="SUPFAM" id="SSF52283">
    <property type="entry name" value="Formate/glycerate dehydrogenase catalytic domain-like"/>
    <property type="match status" value="1"/>
</dbReference>
<dbReference type="SUPFAM" id="SSF51735">
    <property type="entry name" value="NAD(P)-binding Rossmann-fold domains"/>
    <property type="match status" value="1"/>
</dbReference>
<dbReference type="EC" id="1.1.1.-" evidence="6"/>
<evidence type="ECO:0000256" key="2">
    <source>
        <dbReference type="ARBA" id="ARBA00023002"/>
    </source>
</evidence>
<gene>
    <name evidence="6" type="ORF">RT761_01017</name>
</gene>
<proteinExistence type="inferred from homology"/>
<dbReference type="PROSITE" id="PS00670">
    <property type="entry name" value="D_2_HYDROXYACID_DH_2"/>
    <property type="match status" value="1"/>
</dbReference>
<dbReference type="PANTHER" id="PTHR10996">
    <property type="entry name" value="2-HYDROXYACID DEHYDROGENASE-RELATED"/>
    <property type="match status" value="1"/>
</dbReference>
<dbReference type="InterPro" id="IPR050223">
    <property type="entry name" value="D-isomer_2-hydroxyacid_DH"/>
</dbReference>
<sequence>MTKPRIFVTRLIPQEGLEILKECCHIEVSDHDGVIPRSLLPEKVKDSDGLLVLLTDMIDKEVMIAAGKKLRVISNYAVGYNNIDVVEATKRGIMVTNTPGVLTETTADLAWALLMSIARRIVEGDKLVRAGKFRGWEPMLLLGTDIYEATLGLIGFGRIGQAVARRATGFNLKVIYYDKEPVSPNIEKELKVSCVNLDELLRKSDFISVHVPLTEETFHLIGQEELNMMKKESYLINTARGPIIDEKALVKALKDGVIRGAALDVFENEPAIEQELMALDNVVIVPHIGSASYRTRTKMAIMAAKNLISALKGERPEFLVNPEVLDKN</sequence>
<dbReference type="Pfam" id="PF02826">
    <property type="entry name" value="2-Hacid_dh_C"/>
    <property type="match status" value="1"/>
</dbReference>
<organism evidence="6 7">
    <name type="scientific">Atribacter laminatus</name>
    <dbReference type="NCBI Taxonomy" id="2847778"/>
    <lineage>
        <taxon>Bacteria</taxon>
        <taxon>Pseudomonadati</taxon>
        <taxon>Atribacterota</taxon>
        <taxon>Atribacteria</taxon>
        <taxon>Atribacterales</taxon>
        <taxon>Atribacteraceae</taxon>
        <taxon>Atribacter</taxon>
    </lineage>
</organism>
<dbReference type="RefSeq" id="WP_218112985.1">
    <property type="nucleotide sequence ID" value="NZ_CP065383.1"/>
</dbReference>